<proteinExistence type="predicted"/>
<dbReference type="Pfam" id="PF04909">
    <property type="entry name" value="Amidohydro_2"/>
    <property type="match status" value="1"/>
</dbReference>
<dbReference type="PANTHER" id="PTHR21240">
    <property type="entry name" value="2-AMINO-3-CARBOXYLMUCONATE-6-SEMIALDEHYDE DECARBOXYLASE"/>
    <property type="match status" value="1"/>
</dbReference>
<dbReference type="InterPro" id="IPR032465">
    <property type="entry name" value="ACMSD"/>
</dbReference>
<comment type="caution">
    <text evidence="3">The sequence shown here is derived from an EMBL/GenBank/DDBJ whole genome shotgun (WGS) entry which is preliminary data.</text>
</comment>
<dbReference type="AlphaFoldDB" id="S3VF73"/>
<dbReference type="Proteomes" id="UP000014540">
    <property type="component" value="Unassembled WGS sequence"/>
</dbReference>
<dbReference type="RefSeq" id="WP_016548845.1">
    <property type="nucleotide sequence ID" value="NZ_AKWZ02000004.1"/>
</dbReference>
<name>S3VF73_9LEPT</name>
<dbReference type="SUPFAM" id="SSF51556">
    <property type="entry name" value="Metallo-dependent hydrolases"/>
    <property type="match status" value="1"/>
</dbReference>
<gene>
    <name evidence="3" type="ORF">LEP1GSC058_0049</name>
</gene>
<keyword evidence="1" id="KW-0456">Lyase</keyword>
<sequence length="279" mass="31821">MKENQYRGHIIDAWAQPALVSMYQKLPEVAALFKRSGSGGYARKNLSPKDTVELLDEAGVEKVLLRAWCRPGQWVCTNDQIYEYTNRFPDRFVGIAAVDLAKPVEAVKELRRAIKDLGFKGLFVLPWLWQLPPNHKLYYPLYVECIELGIPYCTQVGQTGPLMPSETGRPVPYLDEVALTFPTLKIVGGHLGFPWTDEMIGLCMKHENVYIDTSAYLPSYYPKQLLDYMKTSGRSKVLFGTNFPHLEFKKCVNQAADLDLPEASLKRFFYANAKRVFQI</sequence>
<feature type="domain" description="Amidohydrolase-related" evidence="2">
    <location>
        <begin position="77"/>
        <end position="278"/>
    </location>
</feature>
<dbReference type="STRING" id="1193011.LEP1GSC058_0049"/>
<dbReference type="InterPro" id="IPR032466">
    <property type="entry name" value="Metal_Hydrolase"/>
</dbReference>
<dbReference type="Gene3D" id="3.20.20.140">
    <property type="entry name" value="Metal-dependent hydrolases"/>
    <property type="match status" value="1"/>
</dbReference>
<accession>S3VF73</accession>
<organism evidence="3 4">
    <name type="scientific">Leptospira fainei serovar Hurstbridge str. BUT 6</name>
    <dbReference type="NCBI Taxonomy" id="1193011"/>
    <lineage>
        <taxon>Bacteria</taxon>
        <taxon>Pseudomonadati</taxon>
        <taxon>Spirochaetota</taxon>
        <taxon>Spirochaetia</taxon>
        <taxon>Leptospirales</taxon>
        <taxon>Leptospiraceae</taxon>
        <taxon>Leptospira</taxon>
    </lineage>
</organism>
<evidence type="ECO:0000313" key="4">
    <source>
        <dbReference type="Proteomes" id="UP000014540"/>
    </source>
</evidence>
<dbReference type="InterPro" id="IPR006680">
    <property type="entry name" value="Amidohydro-rel"/>
</dbReference>
<evidence type="ECO:0000259" key="2">
    <source>
        <dbReference type="Pfam" id="PF04909"/>
    </source>
</evidence>
<dbReference type="OrthoDB" id="9771932at2"/>
<dbReference type="GO" id="GO:0016831">
    <property type="term" value="F:carboxy-lyase activity"/>
    <property type="evidence" value="ECO:0007669"/>
    <property type="project" value="InterPro"/>
</dbReference>
<dbReference type="GO" id="GO:0016787">
    <property type="term" value="F:hydrolase activity"/>
    <property type="evidence" value="ECO:0007669"/>
    <property type="project" value="UniProtKB-KW"/>
</dbReference>
<protein>
    <submittedName>
        <fullName evidence="3">Amidohydrolase family protein</fullName>
    </submittedName>
</protein>
<reference evidence="3" key="1">
    <citation type="submission" date="2013-04" db="EMBL/GenBank/DDBJ databases">
        <authorList>
            <person name="Harkins D.M."/>
            <person name="Durkin A.S."/>
            <person name="Selengut J.D."/>
            <person name="Sanka R."/>
            <person name="DePew J."/>
            <person name="Purushe J."/>
            <person name="Ahmed A."/>
            <person name="van der Linden H."/>
            <person name="Goris M.G.A."/>
            <person name="Hartskeerl R.A."/>
            <person name="Vinetz J.M."/>
            <person name="Sutton G.G."/>
            <person name="Nelson W.C."/>
            <person name="Fouts D.E."/>
        </authorList>
    </citation>
    <scope>NUCLEOTIDE SEQUENCE [LARGE SCALE GENOMIC DNA]</scope>
    <source>
        <strain evidence="3">BUT 6</strain>
    </source>
</reference>
<evidence type="ECO:0000313" key="3">
    <source>
        <dbReference type="EMBL" id="EPG75135.1"/>
    </source>
</evidence>
<dbReference type="PANTHER" id="PTHR21240:SF19">
    <property type="entry name" value="CATALYTIC_ HYDROLASE"/>
    <property type="match status" value="1"/>
</dbReference>
<dbReference type="EMBL" id="AKWZ02000004">
    <property type="protein sequence ID" value="EPG75135.1"/>
    <property type="molecule type" value="Genomic_DNA"/>
</dbReference>
<keyword evidence="4" id="KW-1185">Reference proteome</keyword>
<evidence type="ECO:0000256" key="1">
    <source>
        <dbReference type="ARBA" id="ARBA00023239"/>
    </source>
</evidence>